<sequence length="312" mass="35484">MSFHCNAQYFLVTYAQCGDLDPWSVMERFSTLGAECIIARELHADLGLHLHCFVDFGRKFRSRKTDIFDVGSSHPNIEPSRGTPWAGYDYAIKDGDVVCGGLARPRQPRSKSTRNDVHQYTEITNADDIEHFWELLHHLDPKTAVVNFVSATKYAEARFADVEPGYEPRRRQDFVAGDDDGRDAVKSLVLFGEPLTGKTDWARCLGNHVYTMGIVSGDQMLKIANPDVKYAVFDDIRGGIKFFPSFKEWLGCQAYVTVTKKYKEPKLMKWGRPSIWLSNKDPRTEMDPSDANWLEANCTFIEINTPIFHANT</sequence>
<dbReference type="Pfam" id="PF00799">
    <property type="entry name" value="Gemini_AL1"/>
    <property type="match status" value="1"/>
</dbReference>
<keyword evidence="8" id="KW-0479">Metal-binding</keyword>
<evidence type="ECO:0000256" key="8">
    <source>
        <dbReference type="ARBA" id="ARBA00022723"/>
    </source>
</evidence>
<dbReference type="InterPro" id="IPR027417">
    <property type="entry name" value="P-loop_NTPase"/>
</dbReference>
<keyword evidence="3" id="KW-1048">Host nucleus</keyword>
<dbReference type="GO" id="GO:0004519">
    <property type="term" value="F:endonuclease activity"/>
    <property type="evidence" value="ECO:0007669"/>
    <property type="project" value="UniProtKB-KW"/>
</dbReference>
<evidence type="ECO:0000256" key="10">
    <source>
        <dbReference type="ARBA" id="ARBA00022759"/>
    </source>
</evidence>
<keyword evidence="16" id="KW-1185">Reference proteome</keyword>
<keyword evidence="10" id="KW-0255">Endonuclease</keyword>
<protein>
    <recommendedName>
        <fullName evidence="2">Replication-associated protein</fullName>
    </recommendedName>
</protein>
<keyword evidence="13" id="KW-0238">DNA-binding</keyword>
<dbReference type="GO" id="GO:0042025">
    <property type="term" value="C:host cell nucleus"/>
    <property type="evidence" value="ECO:0007669"/>
    <property type="project" value="UniProtKB-SubCell"/>
</dbReference>
<dbReference type="Gene3D" id="3.40.1310.20">
    <property type="match status" value="1"/>
</dbReference>
<evidence type="ECO:0000256" key="11">
    <source>
        <dbReference type="ARBA" id="ARBA00022801"/>
    </source>
</evidence>
<dbReference type="KEGG" id="vg:41702173"/>
<dbReference type="GO" id="GO:0006260">
    <property type="term" value="P:DNA replication"/>
    <property type="evidence" value="ECO:0007669"/>
    <property type="project" value="UniProtKB-KW"/>
</dbReference>
<evidence type="ECO:0000256" key="9">
    <source>
        <dbReference type="ARBA" id="ARBA00022741"/>
    </source>
</evidence>
<evidence type="ECO:0000256" key="3">
    <source>
        <dbReference type="ARBA" id="ARBA00022562"/>
    </source>
</evidence>
<organism evidence="15 16">
    <name type="scientific">Lynx canadensis faeces associated genomovirus CL1 148</name>
    <dbReference type="NCBI Taxonomy" id="2219123"/>
    <lineage>
        <taxon>Viruses</taxon>
        <taxon>Monodnaviria</taxon>
        <taxon>Shotokuvirae</taxon>
        <taxon>Cressdnaviricota</taxon>
        <taxon>Repensiviricetes</taxon>
        <taxon>Geplafuvirales</taxon>
        <taxon>Genomoviridae</taxon>
        <taxon>Gemycircularvirus</taxon>
        <taxon>Gemycircularvirus lynca4</taxon>
    </lineage>
</organism>
<dbReference type="RefSeq" id="YP_009551472.1">
    <property type="nucleotide sequence ID" value="NC_040371.1"/>
</dbReference>
<comment type="subcellular location">
    <subcellularLocation>
        <location evidence="1">Host nucleus</location>
    </subcellularLocation>
</comment>
<dbReference type="InterPro" id="IPR001301">
    <property type="entry name" value="Gemini_AL1_CLV"/>
</dbReference>
<dbReference type="GO" id="GO:0003677">
    <property type="term" value="F:DNA binding"/>
    <property type="evidence" value="ECO:0007669"/>
    <property type="project" value="UniProtKB-KW"/>
</dbReference>
<dbReference type="SUPFAM" id="SSF52540">
    <property type="entry name" value="P-loop containing nucleoside triphosphate hydrolases"/>
    <property type="match status" value="1"/>
</dbReference>
<keyword evidence="9" id="KW-0547">Nucleotide-binding</keyword>
<accession>A0A2Z5CJ94</accession>
<dbReference type="GO" id="GO:0000166">
    <property type="term" value="F:nucleotide binding"/>
    <property type="evidence" value="ECO:0007669"/>
    <property type="project" value="UniProtKB-KW"/>
</dbReference>
<name>A0A2Z5CJ94_9VIRU</name>
<feature type="domain" description="CRESS-DNA virus Rep endonuclease" evidence="14">
    <location>
        <begin position="4"/>
        <end position="103"/>
    </location>
</feature>
<evidence type="ECO:0000256" key="5">
    <source>
        <dbReference type="ARBA" id="ARBA00022695"/>
    </source>
</evidence>
<dbReference type="Proteomes" id="UP000267860">
    <property type="component" value="Segment"/>
</dbReference>
<dbReference type="GO" id="GO:0016787">
    <property type="term" value="F:hydrolase activity"/>
    <property type="evidence" value="ECO:0007669"/>
    <property type="project" value="UniProtKB-KW"/>
</dbReference>
<dbReference type="GO" id="GO:0005198">
    <property type="term" value="F:structural molecule activity"/>
    <property type="evidence" value="ECO:0007669"/>
    <property type="project" value="InterPro"/>
</dbReference>
<dbReference type="PROSITE" id="PS52020">
    <property type="entry name" value="CRESS_DNA_REP"/>
    <property type="match status" value="1"/>
</dbReference>
<evidence type="ECO:0000313" key="15">
    <source>
        <dbReference type="EMBL" id="AXB22610.1"/>
    </source>
</evidence>
<keyword evidence="6" id="KW-0235">DNA replication</keyword>
<dbReference type="PRINTS" id="PR00228">
    <property type="entry name" value="GEMCOATCLVL1"/>
</dbReference>
<keyword evidence="11" id="KW-0378">Hydrolase</keyword>
<evidence type="ECO:0000256" key="2">
    <source>
        <dbReference type="ARBA" id="ARBA00014531"/>
    </source>
</evidence>
<evidence type="ECO:0000256" key="6">
    <source>
        <dbReference type="ARBA" id="ARBA00022705"/>
    </source>
</evidence>
<reference evidence="15 16" key="1">
    <citation type="submission" date="2017-12" db="EMBL/GenBank/DDBJ databases">
        <title>Identification of diverse circular ssDNA viruses in faecal matter from lynx, moose and snowshoe hare inhabiting the San Juan Mountains in Colorado.</title>
        <authorList>
            <person name="Kraberger S."/>
            <person name="Ivan J."/>
            <person name="Newkirk E."/>
            <person name="Waits K."/>
            <person name="Crooks K."/>
            <person name="VandeWoude S."/>
            <person name="Varsani A."/>
        </authorList>
    </citation>
    <scope>NUCLEOTIDE SEQUENCE [LARGE SCALE GENOMIC DNA]</scope>
    <source>
        <strain evidence="15">CL1_148</strain>
    </source>
</reference>
<dbReference type="InterPro" id="IPR049912">
    <property type="entry name" value="CRESS_DNA_REP"/>
</dbReference>
<dbReference type="GO" id="GO:0016779">
    <property type="term" value="F:nucleotidyltransferase activity"/>
    <property type="evidence" value="ECO:0007669"/>
    <property type="project" value="UniProtKB-KW"/>
</dbReference>
<dbReference type="SUPFAM" id="SSF55464">
    <property type="entry name" value="Origin of replication-binding domain, RBD-like"/>
    <property type="match status" value="1"/>
</dbReference>
<evidence type="ECO:0000256" key="7">
    <source>
        <dbReference type="ARBA" id="ARBA00022722"/>
    </source>
</evidence>
<keyword evidence="12" id="KW-0190">Covalent protein-DNA linkage</keyword>
<dbReference type="GeneID" id="41702173"/>
<evidence type="ECO:0000256" key="4">
    <source>
        <dbReference type="ARBA" id="ARBA00022679"/>
    </source>
</evidence>
<evidence type="ECO:0000313" key="16">
    <source>
        <dbReference type="Proteomes" id="UP000267860"/>
    </source>
</evidence>
<proteinExistence type="predicted"/>
<dbReference type="Gene3D" id="3.40.50.300">
    <property type="entry name" value="P-loop containing nucleotide triphosphate hydrolases"/>
    <property type="match status" value="1"/>
</dbReference>
<evidence type="ECO:0000256" key="13">
    <source>
        <dbReference type="ARBA" id="ARBA00023125"/>
    </source>
</evidence>
<keyword evidence="4" id="KW-0808">Transferase</keyword>
<keyword evidence="5" id="KW-0548">Nucleotidyltransferase</keyword>
<evidence type="ECO:0000256" key="1">
    <source>
        <dbReference type="ARBA" id="ARBA00004147"/>
    </source>
</evidence>
<evidence type="ECO:0000256" key="12">
    <source>
        <dbReference type="ARBA" id="ARBA00023124"/>
    </source>
</evidence>
<dbReference type="EMBL" id="MG641197">
    <property type="protein sequence ID" value="AXB22610.1"/>
    <property type="molecule type" value="Genomic_DNA"/>
</dbReference>
<keyword evidence="7" id="KW-0540">Nuclease</keyword>
<dbReference type="GO" id="GO:0046872">
    <property type="term" value="F:metal ion binding"/>
    <property type="evidence" value="ECO:0007669"/>
    <property type="project" value="UniProtKB-KW"/>
</dbReference>
<evidence type="ECO:0000259" key="14">
    <source>
        <dbReference type="PROSITE" id="PS52020"/>
    </source>
</evidence>